<evidence type="ECO:0000313" key="1">
    <source>
        <dbReference type="EMBL" id="KKN28681.1"/>
    </source>
</evidence>
<dbReference type="AlphaFoldDB" id="A0A0F9RUS5"/>
<accession>A0A0F9RUS5</accession>
<gene>
    <name evidence="1" type="ORF">LCGC14_0851930</name>
</gene>
<dbReference type="EMBL" id="LAZR01002543">
    <property type="protein sequence ID" value="KKN28681.1"/>
    <property type="molecule type" value="Genomic_DNA"/>
</dbReference>
<proteinExistence type="predicted"/>
<name>A0A0F9RUS5_9ZZZZ</name>
<protein>
    <submittedName>
        <fullName evidence="1">Uncharacterized protein</fullName>
    </submittedName>
</protein>
<sequence length="55" mass="5846">MTELIGDICEPSDLVVPKHEISAAALASISAGYLFLSGLKLWFHDGVDIQVVTSS</sequence>
<organism evidence="1">
    <name type="scientific">marine sediment metagenome</name>
    <dbReference type="NCBI Taxonomy" id="412755"/>
    <lineage>
        <taxon>unclassified sequences</taxon>
        <taxon>metagenomes</taxon>
        <taxon>ecological metagenomes</taxon>
    </lineage>
</organism>
<reference evidence="1" key="1">
    <citation type="journal article" date="2015" name="Nature">
        <title>Complex archaea that bridge the gap between prokaryotes and eukaryotes.</title>
        <authorList>
            <person name="Spang A."/>
            <person name="Saw J.H."/>
            <person name="Jorgensen S.L."/>
            <person name="Zaremba-Niedzwiedzka K."/>
            <person name="Martijn J."/>
            <person name="Lind A.E."/>
            <person name="van Eijk R."/>
            <person name="Schleper C."/>
            <person name="Guy L."/>
            <person name="Ettema T.J."/>
        </authorList>
    </citation>
    <scope>NUCLEOTIDE SEQUENCE</scope>
</reference>
<comment type="caution">
    <text evidence="1">The sequence shown here is derived from an EMBL/GenBank/DDBJ whole genome shotgun (WGS) entry which is preliminary data.</text>
</comment>